<dbReference type="Gene3D" id="3.90.245.10">
    <property type="entry name" value="Ribonucleoside hydrolase-like"/>
    <property type="match status" value="1"/>
</dbReference>
<feature type="domain" description="Cellulose-binding Sde182 nucleoside hydrolase-like" evidence="2">
    <location>
        <begin position="27"/>
        <end position="351"/>
    </location>
</feature>
<dbReference type="AlphaFoldDB" id="A0A3M0I985"/>
<gene>
    <name evidence="4" type="ORF">CTZ28_16510</name>
</gene>
<dbReference type="Pfam" id="PF21027">
    <property type="entry name" value="Sde0182_C"/>
    <property type="match status" value="1"/>
</dbReference>
<accession>A0A3M0I985</accession>
<dbReference type="OrthoDB" id="7794186at2"/>
<evidence type="ECO:0000313" key="5">
    <source>
        <dbReference type="Proteomes" id="UP000270471"/>
    </source>
</evidence>
<organism evidence="4 5">
    <name type="scientific">Streptomyces shenzhenensis</name>
    <dbReference type="NCBI Taxonomy" id="943815"/>
    <lineage>
        <taxon>Bacteria</taxon>
        <taxon>Bacillati</taxon>
        <taxon>Actinomycetota</taxon>
        <taxon>Actinomycetes</taxon>
        <taxon>Kitasatosporales</taxon>
        <taxon>Streptomycetaceae</taxon>
        <taxon>Streptomyces</taxon>
    </lineage>
</organism>
<evidence type="ECO:0000259" key="2">
    <source>
        <dbReference type="Pfam" id="PF07632"/>
    </source>
</evidence>
<evidence type="ECO:0000256" key="1">
    <source>
        <dbReference type="SAM" id="MobiDB-lite"/>
    </source>
</evidence>
<reference evidence="4 5" key="1">
    <citation type="submission" date="2017-11" db="EMBL/GenBank/DDBJ databases">
        <title>Draft genome of actinobacteria isolated from guarana (Paullinia cupana (Mart.) Ducke.</title>
        <authorList>
            <person name="Siqueira K.A."/>
            <person name="Liotti R.G."/>
            <person name="Mendes T.A.O."/>
            <person name="Soares M.A."/>
        </authorList>
    </citation>
    <scope>NUCLEOTIDE SEQUENCE [LARGE SCALE GENOMIC DNA]</scope>
    <source>
        <strain evidence="4 5">193</strain>
    </source>
</reference>
<dbReference type="InterPro" id="IPR013783">
    <property type="entry name" value="Ig-like_fold"/>
</dbReference>
<evidence type="ECO:0000259" key="3">
    <source>
        <dbReference type="Pfam" id="PF21027"/>
    </source>
</evidence>
<feature type="domain" description="Cellulose-binding Sde182 C-terminal" evidence="3">
    <location>
        <begin position="415"/>
        <end position="498"/>
    </location>
</feature>
<dbReference type="Proteomes" id="UP000270471">
    <property type="component" value="Unassembled WGS sequence"/>
</dbReference>
<dbReference type="Pfam" id="PF07632">
    <property type="entry name" value="Sde182_NH-like"/>
    <property type="match status" value="1"/>
</dbReference>
<dbReference type="InterPro" id="IPR011483">
    <property type="entry name" value="Sde182_NH-like"/>
</dbReference>
<evidence type="ECO:0000313" key="4">
    <source>
        <dbReference type="EMBL" id="RMB84892.1"/>
    </source>
</evidence>
<feature type="region of interest" description="Disordered" evidence="1">
    <location>
        <begin position="1"/>
        <end position="25"/>
    </location>
</feature>
<dbReference type="InterPro" id="IPR036452">
    <property type="entry name" value="Ribo_hydro-like"/>
</dbReference>
<dbReference type="InterPro" id="IPR048527">
    <property type="entry name" value="Sde182_C"/>
</dbReference>
<dbReference type="GO" id="GO:0016799">
    <property type="term" value="F:hydrolase activity, hydrolyzing N-glycosyl compounds"/>
    <property type="evidence" value="ECO:0007669"/>
    <property type="project" value="InterPro"/>
</dbReference>
<proteinExistence type="predicted"/>
<keyword evidence="5" id="KW-1185">Reference proteome</keyword>
<evidence type="ECO:0008006" key="6">
    <source>
        <dbReference type="Google" id="ProtNLM"/>
    </source>
</evidence>
<name>A0A3M0I985_9ACTN</name>
<dbReference type="GO" id="GO:0005975">
    <property type="term" value="P:carbohydrate metabolic process"/>
    <property type="evidence" value="ECO:0007669"/>
    <property type="project" value="UniProtKB-ARBA"/>
</dbReference>
<dbReference type="EMBL" id="PENI01000009">
    <property type="protein sequence ID" value="RMB84892.1"/>
    <property type="molecule type" value="Genomic_DNA"/>
</dbReference>
<comment type="caution">
    <text evidence="4">The sequence shown here is derived from an EMBL/GenBank/DDBJ whole genome shotgun (WGS) entry which is preliminary data.</text>
</comment>
<dbReference type="Gene3D" id="2.60.40.10">
    <property type="entry name" value="Immunoglobulins"/>
    <property type="match status" value="1"/>
</dbReference>
<sequence length="499" mass="55154">MIFGVSTASPALARGNSSGTGKQEKPRIVLMNDPELDDQNTVLRYLLYSNEFDTEGLVYASSGVHWAGDGKGTKWFVPGREYTRFGLNLCPCESWRWKPGERFIDDAVDIYAKVYPNLKKHANGYPAPKDLRSKILNGNIEFDGDIAKDSDGSNLIRRLLLDHSSRPVYLLTGAGQSTIARALKSIKDEYFGTPDWPNVYRKVSSKAVIQSFGDQDGMYAQYIQPNWPDVKFRQMSTNIWGYGARSAVLPDDAKYLSAEWTKANVSDVGPLGNFYRVWGDGKQMVPGDIFDYFGHSGLTTEQLKAMGYIVWTAPQAKGSWISEGDTSIYMNLIQNGLRADVDPSWGGWGGRAGTDIGTNGTPSTDYASARWFGAAQEDFAARLKWTVTDKYKAANHEPTVNVQGKLDRTTKPGEKISLTAKISDPDKNKLTAKWWRYADADTYDGATPVRMAEARNGNFSSAKVTVPADAQVGQNMHFILSVTDDGGLTSYQRVVVTVV</sequence>
<protein>
    <recommendedName>
        <fullName evidence="6">DUF1593 domain-containing protein</fullName>
    </recommendedName>
</protein>